<evidence type="ECO:0000256" key="2">
    <source>
        <dbReference type="ARBA" id="ARBA00022840"/>
    </source>
</evidence>
<reference evidence="7" key="1">
    <citation type="journal article" date="2014" name="Front. Microbiol.">
        <title>High frequency of phylogenetically diverse reductive dehalogenase-homologous genes in deep subseafloor sedimentary metagenomes.</title>
        <authorList>
            <person name="Kawai M."/>
            <person name="Futagami T."/>
            <person name="Toyoda A."/>
            <person name="Takaki Y."/>
            <person name="Nishi S."/>
            <person name="Hori S."/>
            <person name="Arai W."/>
            <person name="Tsubouchi T."/>
            <person name="Morono Y."/>
            <person name="Uchiyama I."/>
            <person name="Ito T."/>
            <person name="Fujiyama A."/>
            <person name="Inagaki F."/>
            <person name="Takami H."/>
        </authorList>
    </citation>
    <scope>NUCLEOTIDE SEQUENCE</scope>
    <source>
        <strain evidence="7">Expedition CK06-06</strain>
    </source>
</reference>
<keyword evidence="2" id="KW-0067">ATP-binding</keyword>
<keyword evidence="4" id="KW-0238">DNA-binding</keyword>
<dbReference type="PROSITE" id="PS00675">
    <property type="entry name" value="SIGMA54_INTERACT_1"/>
    <property type="match status" value="1"/>
</dbReference>
<keyword evidence="5" id="KW-0010">Activator</keyword>
<dbReference type="Gene3D" id="3.40.50.300">
    <property type="entry name" value="P-loop containing nucleotide triphosphate hydrolases"/>
    <property type="match status" value="1"/>
</dbReference>
<feature type="non-terminal residue" evidence="7">
    <location>
        <position position="112"/>
    </location>
</feature>
<dbReference type="InterPro" id="IPR002078">
    <property type="entry name" value="Sigma_54_int"/>
</dbReference>
<evidence type="ECO:0000313" key="7">
    <source>
        <dbReference type="EMBL" id="GAG77979.1"/>
    </source>
</evidence>
<dbReference type="GO" id="GO:0000160">
    <property type="term" value="P:phosphorelay signal transduction system"/>
    <property type="evidence" value="ECO:0007669"/>
    <property type="project" value="UniProtKB-KW"/>
</dbReference>
<dbReference type="Pfam" id="PF00158">
    <property type="entry name" value="Sigma54_activat"/>
    <property type="match status" value="1"/>
</dbReference>
<evidence type="ECO:0000256" key="5">
    <source>
        <dbReference type="ARBA" id="ARBA00023159"/>
    </source>
</evidence>
<dbReference type="GO" id="GO:0005524">
    <property type="term" value="F:ATP binding"/>
    <property type="evidence" value="ECO:0007669"/>
    <property type="project" value="UniProtKB-KW"/>
</dbReference>
<comment type="caution">
    <text evidence="7">The sequence shown here is derived from an EMBL/GenBank/DDBJ whole genome shotgun (WGS) entry which is preliminary data.</text>
</comment>
<evidence type="ECO:0000259" key="6">
    <source>
        <dbReference type="PROSITE" id="PS50045"/>
    </source>
</evidence>
<dbReference type="CDD" id="cd00009">
    <property type="entry name" value="AAA"/>
    <property type="match status" value="1"/>
</dbReference>
<organism evidence="7">
    <name type="scientific">marine sediment metagenome</name>
    <dbReference type="NCBI Taxonomy" id="412755"/>
    <lineage>
        <taxon>unclassified sequences</taxon>
        <taxon>metagenomes</taxon>
        <taxon>ecological metagenomes</taxon>
    </lineage>
</organism>
<evidence type="ECO:0000256" key="1">
    <source>
        <dbReference type="ARBA" id="ARBA00022741"/>
    </source>
</evidence>
<accession>X1A8K0</accession>
<sequence length="112" mass="12255">MKEMDKSKNENIIGKNPRMFEVYKAIGKTADNKTSVLIQGETGTGKELVARAIHFNGILKDGPFIPVDCASLPDDLLESELFGHEKGAFTGAIAKRIGKFELAQKGTLFLDE</sequence>
<dbReference type="GO" id="GO:0003677">
    <property type="term" value="F:DNA binding"/>
    <property type="evidence" value="ECO:0007669"/>
    <property type="project" value="UniProtKB-KW"/>
</dbReference>
<gene>
    <name evidence="7" type="ORF">S01H4_21147</name>
</gene>
<evidence type="ECO:0000256" key="3">
    <source>
        <dbReference type="ARBA" id="ARBA00023012"/>
    </source>
</evidence>
<dbReference type="AlphaFoldDB" id="X1A8K0"/>
<evidence type="ECO:0000256" key="4">
    <source>
        <dbReference type="ARBA" id="ARBA00023125"/>
    </source>
</evidence>
<protein>
    <recommendedName>
        <fullName evidence="6">Sigma-54 factor interaction domain-containing protein</fullName>
    </recommendedName>
</protein>
<keyword evidence="3" id="KW-0902">Two-component regulatory system</keyword>
<dbReference type="InterPro" id="IPR025662">
    <property type="entry name" value="Sigma_54_int_dom_ATP-bd_1"/>
</dbReference>
<dbReference type="GO" id="GO:0006355">
    <property type="term" value="P:regulation of DNA-templated transcription"/>
    <property type="evidence" value="ECO:0007669"/>
    <property type="project" value="InterPro"/>
</dbReference>
<dbReference type="PROSITE" id="PS50045">
    <property type="entry name" value="SIGMA54_INTERACT_4"/>
    <property type="match status" value="1"/>
</dbReference>
<dbReference type="PANTHER" id="PTHR32071:SF95">
    <property type="entry name" value="DNA-BINDING TRANSCRIPTIONAL REGULATOR NTRC"/>
    <property type="match status" value="1"/>
</dbReference>
<dbReference type="PANTHER" id="PTHR32071">
    <property type="entry name" value="TRANSCRIPTIONAL REGULATORY PROTEIN"/>
    <property type="match status" value="1"/>
</dbReference>
<proteinExistence type="predicted"/>
<dbReference type="InterPro" id="IPR027417">
    <property type="entry name" value="P-loop_NTPase"/>
</dbReference>
<dbReference type="EMBL" id="BART01009560">
    <property type="protein sequence ID" value="GAG77979.1"/>
    <property type="molecule type" value="Genomic_DNA"/>
</dbReference>
<dbReference type="SUPFAM" id="SSF52540">
    <property type="entry name" value="P-loop containing nucleoside triphosphate hydrolases"/>
    <property type="match status" value="1"/>
</dbReference>
<keyword evidence="1" id="KW-0547">Nucleotide-binding</keyword>
<name>X1A8K0_9ZZZZ</name>
<feature type="domain" description="Sigma-54 factor interaction" evidence="6">
    <location>
        <begin position="12"/>
        <end position="112"/>
    </location>
</feature>